<accession>A0A7V8IJN7</accession>
<evidence type="ECO:0000256" key="1">
    <source>
        <dbReference type="SAM" id="MobiDB-lite"/>
    </source>
</evidence>
<feature type="compositionally biased region" description="Polar residues" evidence="1">
    <location>
        <begin position="243"/>
        <end position="254"/>
    </location>
</feature>
<dbReference type="EMBL" id="JSXC01000023">
    <property type="protein sequence ID" value="KHN52721.1"/>
    <property type="molecule type" value="Genomic_DNA"/>
</dbReference>
<protein>
    <submittedName>
        <fullName evidence="2">DNA primase</fullName>
    </submittedName>
</protein>
<feature type="non-terminal residue" evidence="2">
    <location>
        <position position="1"/>
    </location>
</feature>
<evidence type="ECO:0000313" key="3">
    <source>
        <dbReference type="Proteomes" id="UP000053038"/>
    </source>
</evidence>
<evidence type="ECO:0000313" key="2">
    <source>
        <dbReference type="EMBL" id="KHN52721.1"/>
    </source>
</evidence>
<dbReference type="AlphaFoldDB" id="A0A7V8IJN7"/>
<comment type="caution">
    <text evidence="2">The sequence shown here is derived from an EMBL/GenBank/DDBJ whole genome shotgun (WGS) entry which is preliminary data.</text>
</comment>
<name>A0A7V8IJN7_9GAMM</name>
<organism evidence="2 3">
    <name type="scientific">Pectobacterium fontis</name>
    <dbReference type="NCBI Taxonomy" id="2558042"/>
    <lineage>
        <taxon>Bacteria</taxon>
        <taxon>Pseudomonadati</taxon>
        <taxon>Pseudomonadota</taxon>
        <taxon>Gammaproteobacteria</taxon>
        <taxon>Enterobacterales</taxon>
        <taxon>Pectobacteriaceae</taxon>
        <taxon>Pectobacterium</taxon>
    </lineage>
</organism>
<gene>
    <name evidence="2" type="ORF">OI69_07475</name>
</gene>
<feature type="region of interest" description="Disordered" evidence="1">
    <location>
        <begin position="225"/>
        <end position="273"/>
    </location>
</feature>
<keyword evidence="3" id="KW-1185">Reference proteome</keyword>
<sequence length="273" mass="30786">KQTLEGLLMENEKGYLTELHQNAQRLLKPLKVVNPFASQLTFLSDKTRTRRDHMKYLTLIQSIALLHQCQREVKQVEHRGQVIEYIEVARSDIVLANRLAHEILGRTLDEMPPQTRTLLMLIQGMVNQLAHTQNKKPGEVRFTRRDIRDATQWSDNQLKVHCLRLVEMEYLLVHGGSRGHLLQYELLWDGNGSDDNTHLCGLIDPPEANPAGQYDSRKLGVKESKLASSCPQVGAKLEEGKSRQATSDKGSSVASGDKVKSTVPAKPDKRITP</sequence>
<reference evidence="2 3" key="1">
    <citation type="submission" date="2014-10" db="EMBL/GenBank/DDBJ databases">
        <title>Genome sequence of Pectobacterium carotovorum M022.</title>
        <authorList>
            <person name="Chan K.-G."/>
            <person name="Tan W.-S."/>
        </authorList>
    </citation>
    <scope>NUCLEOTIDE SEQUENCE [LARGE SCALE GENOMIC DNA]</scope>
    <source>
        <strain evidence="2 3">M022</strain>
    </source>
</reference>
<proteinExistence type="predicted"/>
<dbReference type="Proteomes" id="UP000053038">
    <property type="component" value="Unassembled WGS sequence"/>
</dbReference>